<evidence type="ECO:0000256" key="1">
    <source>
        <dbReference type="SAM" id="MobiDB-lite"/>
    </source>
</evidence>
<feature type="transmembrane region" description="Helical" evidence="2">
    <location>
        <begin position="344"/>
        <end position="366"/>
    </location>
</feature>
<feature type="transmembrane region" description="Helical" evidence="2">
    <location>
        <begin position="194"/>
        <end position="213"/>
    </location>
</feature>
<feature type="compositionally biased region" description="Pro residues" evidence="1">
    <location>
        <begin position="567"/>
        <end position="581"/>
    </location>
</feature>
<organism evidence="3 4">
    <name type="scientific">Arthrobacter glacialis</name>
    <dbReference type="NCBI Taxonomy" id="1664"/>
    <lineage>
        <taxon>Bacteria</taxon>
        <taxon>Bacillati</taxon>
        <taxon>Actinomycetota</taxon>
        <taxon>Actinomycetes</taxon>
        <taxon>Micrococcales</taxon>
        <taxon>Micrococcaceae</taxon>
        <taxon>Arthrobacter</taxon>
    </lineage>
</organism>
<keyword evidence="2" id="KW-0812">Transmembrane</keyword>
<proteinExistence type="predicted"/>
<evidence type="ECO:0000256" key="2">
    <source>
        <dbReference type="SAM" id="Phobius"/>
    </source>
</evidence>
<feature type="transmembrane region" description="Helical" evidence="2">
    <location>
        <begin position="170"/>
        <end position="187"/>
    </location>
</feature>
<feature type="transmembrane region" description="Helical" evidence="2">
    <location>
        <begin position="128"/>
        <end position="150"/>
    </location>
</feature>
<dbReference type="Proteomes" id="UP000237061">
    <property type="component" value="Unassembled WGS sequence"/>
</dbReference>
<evidence type="ECO:0000313" key="3">
    <source>
        <dbReference type="EMBL" id="POH72545.1"/>
    </source>
</evidence>
<feature type="region of interest" description="Disordered" evidence="1">
    <location>
        <begin position="645"/>
        <end position="674"/>
    </location>
</feature>
<feature type="compositionally biased region" description="Low complexity" evidence="1">
    <location>
        <begin position="587"/>
        <end position="599"/>
    </location>
</feature>
<reference evidence="3 4" key="1">
    <citation type="submission" date="2018-01" db="EMBL/GenBank/DDBJ databases">
        <title>Arthrobacter sp. nov., from glaciers in China.</title>
        <authorList>
            <person name="Liu Q."/>
            <person name="Xin Y.-H."/>
        </authorList>
    </citation>
    <scope>NUCLEOTIDE SEQUENCE [LARGE SCALE GENOMIC DNA]</scope>
    <source>
        <strain evidence="3 4">HLT2-12-2</strain>
    </source>
</reference>
<comment type="caution">
    <text evidence="3">The sequence shown here is derived from an EMBL/GenBank/DDBJ whole genome shotgun (WGS) entry which is preliminary data.</text>
</comment>
<keyword evidence="2" id="KW-1133">Transmembrane helix</keyword>
<keyword evidence="4" id="KW-1185">Reference proteome</keyword>
<accession>A0A2S3ZTG4</accession>
<evidence type="ECO:0000313" key="4">
    <source>
        <dbReference type="Proteomes" id="UP000237061"/>
    </source>
</evidence>
<dbReference type="RefSeq" id="WP_103466768.1">
    <property type="nucleotide sequence ID" value="NZ_PPXC01000013.1"/>
</dbReference>
<feature type="transmembrane region" description="Helical" evidence="2">
    <location>
        <begin position="425"/>
        <end position="448"/>
    </location>
</feature>
<feature type="transmembrane region" description="Helical" evidence="2">
    <location>
        <begin position="387"/>
        <end position="413"/>
    </location>
</feature>
<feature type="region of interest" description="Disordered" evidence="1">
    <location>
        <begin position="528"/>
        <end position="602"/>
    </location>
</feature>
<name>A0A2S3ZTG4_ARTGL</name>
<protein>
    <submittedName>
        <fullName evidence="3">Uncharacterized protein</fullName>
    </submittedName>
</protein>
<dbReference type="AlphaFoldDB" id="A0A2S3ZTG4"/>
<keyword evidence="2" id="KW-0472">Membrane</keyword>
<sequence length="706" mass="75173">MKTIHPPITRQLPNRVELFLNHPWIATINAAFVLWDVIRFWIYRHPKISRISAALAFIVLVEIMGAQAAYASAPSEITGPGLALAGLKDSQGVPIYQYVELPLDRGDIWTYEKTLISYPIDLIWAGHIFYITLVLSIITYILSFEWVAILATPLGTMADSLQSLMTEIKWIPFALLITAFVTGIAMLKGQTSSALIEFTLAVVLAILATGVLANPVTTLTGPTGAITQAQEWGGKLAISITVPADQQPQDGSKFDAKTVLTDSVSASLVDMFVRQPTQMIAFGKTLDAKCAEKFDTEMKKKNPFNGGNSVRDSVGDCDKDAKDYVQNPNFNQILSTSTISSGSLVLFIFMIILSCIFIYTVLSAIWNAFKLMIQTLLGILPYIARTGFWYGLAGIASSVFLMVFAMIFLAGYLRLTVLVLQGTAALGMTLQMSIINMTLFAGLVILFIMRHKAKKSGETLGDLLNKIGKSGTRKEPSRPVTEFTKAVAPMVTPFISDALRNKKSPVTAKVQPTAAPPVDNLVDLGETVRPARPQGTNRVGPAVKAGASAKALTAGPDTPGKPNLGPGNPPGTPSPASPKTPMPSLGPSASPAAKNAKNAKNAERSKKVFQGLQVASLAASFIPGGGAVVAGVKMGAKVGSAVASSKSHVDAQKAAKPRISVNNTGQGSVEKPLEGKVVYNPPLRTQQSAQAIALAAKFAQLRAAAK</sequence>
<gene>
    <name evidence="3" type="ORF">CVS27_15605</name>
</gene>
<feature type="transmembrane region" description="Helical" evidence="2">
    <location>
        <begin position="24"/>
        <end position="42"/>
    </location>
</feature>
<dbReference type="EMBL" id="PPXC01000013">
    <property type="protein sequence ID" value="POH72545.1"/>
    <property type="molecule type" value="Genomic_DNA"/>
</dbReference>